<dbReference type="EMBL" id="GBXM01038691">
    <property type="protein sequence ID" value="JAH69886.1"/>
    <property type="molecule type" value="Transcribed_RNA"/>
</dbReference>
<accession>A0A0E9UVW8</accession>
<name>A0A0E9UVW8_ANGAN</name>
<proteinExistence type="predicted"/>
<reference evidence="1" key="2">
    <citation type="journal article" date="2015" name="Fish Shellfish Immunol.">
        <title>Early steps in the European eel (Anguilla anguilla)-Vibrio vulnificus interaction in the gills: Role of the RtxA13 toxin.</title>
        <authorList>
            <person name="Callol A."/>
            <person name="Pajuelo D."/>
            <person name="Ebbesson L."/>
            <person name="Teles M."/>
            <person name="MacKenzie S."/>
            <person name="Amaro C."/>
        </authorList>
    </citation>
    <scope>NUCLEOTIDE SEQUENCE</scope>
</reference>
<evidence type="ECO:0000313" key="1">
    <source>
        <dbReference type="EMBL" id="JAH69886.1"/>
    </source>
</evidence>
<reference evidence="1" key="1">
    <citation type="submission" date="2014-11" db="EMBL/GenBank/DDBJ databases">
        <authorList>
            <person name="Amaro Gonzalez C."/>
        </authorList>
    </citation>
    <scope>NUCLEOTIDE SEQUENCE</scope>
</reference>
<organism evidence="1">
    <name type="scientific">Anguilla anguilla</name>
    <name type="common">European freshwater eel</name>
    <name type="synonym">Muraena anguilla</name>
    <dbReference type="NCBI Taxonomy" id="7936"/>
    <lineage>
        <taxon>Eukaryota</taxon>
        <taxon>Metazoa</taxon>
        <taxon>Chordata</taxon>
        <taxon>Craniata</taxon>
        <taxon>Vertebrata</taxon>
        <taxon>Euteleostomi</taxon>
        <taxon>Actinopterygii</taxon>
        <taxon>Neopterygii</taxon>
        <taxon>Teleostei</taxon>
        <taxon>Anguilliformes</taxon>
        <taxon>Anguillidae</taxon>
        <taxon>Anguilla</taxon>
    </lineage>
</organism>
<protein>
    <submittedName>
        <fullName evidence="1">Uncharacterized protein</fullName>
    </submittedName>
</protein>
<sequence length="29" mass="3547">MKITMAHQQISNNMLWIYNSRLKYSCMKL</sequence>
<dbReference type="AlphaFoldDB" id="A0A0E9UVW8"/>